<evidence type="ECO:0000256" key="2">
    <source>
        <dbReference type="ARBA" id="ARBA00022827"/>
    </source>
</evidence>
<dbReference type="Gene3D" id="3.30.465.10">
    <property type="match status" value="1"/>
</dbReference>
<gene>
    <name evidence="6" type="ORF">BIV23_02965</name>
</gene>
<keyword evidence="1" id="KW-0285">Flavoprotein</keyword>
<proteinExistence type="predicted"/>
<dbReference type="Gene3D" id="3.40.462.10">
    <property type="entry name" value="FAD-linked oxidases, C-terminal domain"/>
    <property type="match status" value="1"/>
</dbReference>
<keyword evidence="7" id="KW-1185">Reference proteome</keyword>
<dbReference type="InterPro" id="IPR036318">
    <property type="entry name" value="FAD-bd_PCMH-like_sf"/>
</dbReference>
<dbReference type="Pfam" id="PF01565">
    <property type="entry name" value="FAD_binding_4"/>
    <property type="match status" value="1"/>
</dbReference>
<evidence type="ECO:0000313" key="6">
    <source>
        <dbReference type="EMBL" id="OIK07490.1"/>
    </source>
</evidence>
<dbReference type="PROSITE" id="PS51387">
    <property type="entry name" value="FAD_PCMH"/>
    <property type="match status" value="1"/>
</dbReference>
<dbReference type="PANTHER" id="PTHR11748:SF114">
    <property type="entry name" value="ARYL-ALCOHOL OXIDASE VANILLYL-ALCOHOL OXIDASE (AFU_ORTHOLOGUE AFUA_3G09500)-RELATED"/>
    <property type="match status" value="1"/>
</dbReference>
<dbReference type="GO" id="GO:0008720">
    <property type="term" value="F:D-lactate dehydrogenase (NAD+) activity"/>
    <property type="evidence" value="ECO:0007669"/>
    <property type="project" value="TreeGrafter"/>
</dbReference>
<protein>
    <recommendedName>
        <fullName evidence="5">FAD-binding PCMH-type domain-containing protein</fullName>
    </recommendedName>
</protein>
<evidence type="ECO:0000256" key="4">
    <source>
        <dbReference type="SAM" id="MobiDB-lite"/>
    </source>
</evidence>
<dbReference type="AlphaFoldDB" id="A0A1S2QMW4"/>
<evidence type="ECO:0000256" key="1">
    <source>
        <dbReference type="ARBA" id="ARBA00022630"/>
    </source>
</evidence>
<dbReference type="GO" id="GO:0071949">
    <property type="term" value="F:FAD binding"/>
    <property type="evidence" value="ECO:0007669"/>
    <property type="project" value="InterPro"/>
</dbReference>
<name>A0A1S2QMW4_9ACTN</name>
<dbReference type="SUPFAM" id="SSF55103">
    <property type="entry name" value="FAD-linked oxidases, C-terminal domain"/>
    <property type="match status" value="1"/>
</dbReference>
<dbReference type="InterPro" id="IPR016169">
    <property type="entry name" value="FAD-bd_PCMH_sub2"/>
</dbReference>
<feature type="region of interest" description="Disordered" evidence="4">
    <location>
        <begin position="483"/>
        <end position="509"/>
    </location>
</feature>
<dbReference type="PANTHER" id="PTHR11748">
    <property type="entry name" value="D-LACTATE DEHYDROGENASE"/>
    <property type="match status" value="1"/>
</dbReference>
<accession>A0A1S2QMW4</accession>
<evidence type="ECO:0000259" key="5">
    <source>
        <dbReference type="PROSITE" id="PS51387"/>
    </source>
</evidence>
<evidence type="ECO:0000313" key="7">
    <source>
        <dbReference type="Proteomes" id="UP000179642"/>
    </source>
</evidence>
<feature type="domain" description="FAD-binding PCMH-type" evidence="5">
    <location>
        <begin position="30"/>
        <end position="217"/>
    </location>
</feature>
<dbReference type="Gene3D" id="3.30.43.10">
    <property type="entry name" value="Uridine Diphospho-n-acetylenolpyruvylglucosamine Reductase, domain 2"/>
    <property type="match status" value="1"/>
</dbReference>
<dbReference type="GO" id="GO:1903457">
    <property type="term" value="P:lactate catabolic process"/>
    <property type="evidence" value="ECO:0007669"/>
    <property type="project" value="TreeGrafter"/>
</dbReference>
<dbReference type="InterPro" id="IPR016166">
    <property type="entry name" value="FAD-bd_PCMH"/>
</dbReference>
<sequence>MADWRAVLGTTAVSTDAQVLAAYQMNTSEYRPRELIALLRPSTPDDVRHIIDVARSTGVPLHPLSTGRNWGFGSALPPRGPVALVDLGRMNRIIEVNTPYRYAVFEPGTTQGQLADHLRGLGCALKLNVTGAGRETSIVGNVLDHGGGHLGARFDDLLGVEVALGNGETVRTGLWHLRESGDLIQHYPPGLGPDLRGLFVQSSFGIVTKMVLRLHPARPFRELTLEAAEGRLPDVVDALRQAREDGLITGYVRLTDGIDPHIRFFRRDTGATWKAQITLYGTSAMRAEADREMRRRMSALVLRTDGFDTEHDDLRARDGEDRALLEARLRLAEGIPSDRSLENIARTAGKSFPPGTAGLDHDRDLPGFLCANVTLPFSGAHVAACVAEVRAAADEAGITAACLFGMIGPTALSGFFPFYFDRRSPDAVSRAHALRDELHRRLEAHGIYPMRLDVDSAGPFIERTDDGFWRTVSALKQALDPDGVITGRYTPPPRTHARRPVTHDTGKAP</sequence>
<comment type="caution">
    <text evidence="6">The sequence shown here is derived from an EMBL/GenBank/DDBJ whole genome shotgun (WGS) entry which is preliminary data.</text>
</comment>
<dbReference type="InterPro" id="IPR016170">
    <property type="entry name" value="Cytok_DH_C_sf"/>
</dbReference>
<dbReference type="Proteomes" id="UP000179642">
    <property type="component" value="Unassembled WGS sequence"/>
</dbReference>
<reference evidence="6 7" key="1">
    <citation type="submission" date="2016-10" db="EMBL/GenBank/DDBJ databases">
        <title>Genome sequence of Streptomyces sp. MUSC 1.</title>
        <authorList>
            <person name="Lee L.-H."/>
            <person name="Ser H.-L."/>
            <person name="Law J.W.-F."/>
        </authorList>
    </citation>
    <scope>NUCLEOTIDE SEQUENCE [LARGE SCALE GENOMIC DNA]</scope>
    <source>
        <strain evidence="6 7">MUSC 1</strain>
    </source>
</reference>
<dbReference type="SUPFAM" id="SSF56176">
    <property type="entry name" value="FAD-binding/transporter-associated domain-like"/>
    <property type="match status" value="1"/>
</dbReference>
<dbReference type="InterPro" id="IPR006094">
    <property type="entry name" value="Oxid_FAD_bind_N"/>
</dbReference>
<dbReference type="EMBL" id="MLYO01000010">
    <property type="protein sequence ID" value="OIK07490.1"/>
    <property type="molecule type" value="Genomic_DNA"/>
</dbReference>
<keyword evidence="3" id="KW-0560">Oxidoreductase</keyword>
<evidence type="ECO:0000256" key="3">
    <source>
        <dbReference type="ARBA" id="ARBA00023002"/>
    </source>
</evidence>
<dbReference type="GO" id="GO:0004458">
    <property type="term" value="F:D-lactate dehydrogenase (cytochrome) activity"/>
    <property type="evidence" value="ECO:0007669"/>
    <property type="project" value="TreeGrafter"/>
</dbReference>
<dbReference type="InterPro" id="IPR016167">
    <property type="entry name" value="FAD-bd_PCMH_sub1"/>
</dbReference>
<keyword evidence="2" id="KW-0274">FAD</keyword>
<dbReference type="InterPro" id="IPR016164">
    <property type="entry name" value="FAD-linked_Oxase-like_C"/>
</dbReference>
<organism evidence="6 7">
    <name type="scientific">Streptomyces monashensis</name>
    <dbReference type="NCBI Taxonomy" id="1678012"/>
    <lineage>
        <taxon>Bacteria</taxon>
        <taxon>Bacillati</taxon>
        <taxon>Actinomycetota</taxon>
        <taxon>Actinomycetes</taxon>
        <taxon>Kitasatosporales</taxon>
        <taxon>Streptomycetaceae</taxon>
        <taxon>Streptomyces</taxon>
    </lineage>
</organism>